<dbReference type="PATRIC" id="fig|1307436.3.peg.5007"/>
<dbReference type="Proteomes" id="UP000019270">
    <property type="component" value="Unassembled WGS sequence"/>
</dbReference>
<dbReference type="Pfam" id="PF14044">
    <property type="entry name" value="NETI"/>
    <property type="match status" value="1"/>
</dbReference>
<dbReference type="OrthoDB" id="2354098at2"/>
<comment type="caution">
    <text evidence="1">The sequence shown here is derived from an EMBL/GenBank/DDBJ whole genome shotgun (WGS) entry which is preliminary data.</text>
</comment>
<sequence>MSKGKNKMAFEVQENETIDQCLERIKKAGYMPVRRTEKPIFKEVKKAGLVDYEPAGRQIVFEAKRIEN</sequence>
<organism evidence="1 2">
    <name type="scientific">Cytobacillus firmus DS1</name>
    <dbReference type="NCBI Taxonomy" id="1307436"/>
    <lineage>
        <taxon>Bacteria</taxon>
        <taxon>Bacillati</taxon>
        <taxon>Bacillota</taxon>
        <taxon>Bacilli</taxon>
        <taxon>Bacillales</taxon>
        <taxon>Bacillaceae</taxon>
        <taxon>Cytobacillus</taxon>
    </lineage>
</organism>
<evidence type="ECO:0008006" key="3">
    <source>
        <dbReference type="Google" id="ProtNLM"/>
    </source>
</evidence>
<evidence type="ECO:0000313" key="1">
    <source>
        <dbReference type="EMBL" id="EWG08562.1"/>
    </source>
</evidence>
<dbReference type="InterPro" id="IPR025930">
    <property type="entry name" value="NETI"/>
</dbReference>
<reference evidence="2" key="1">
    <citation type="submission" date="2013-03" db="EMBL/GenBank/DDBJ databases">
        <title>Draft genome sequence of Bacillus firmus DS1.</title>
        <authorList>
            <person name="Peng D."/>
            <person name="Zhu L."/>
            <person name="Sun M."/>
        </authorList>
    </citation>
    <scope>NUCLEOTIDE SEQUENCE [LARGE SCALE GENOMIC DNA]</scope>
    <source>
        <strain evidence="2">DS1</strain>
    </source>
</reference>
<name>W7L0L3_CYTFI</name>
<protein>
    <recommendedName>
        <fullName evidence="3">NETI motif-containing protein</fullName>
    </recommendedName>
</protein>
<evidence type="ECO:0000313" key="2">
    <source>
        <dbReference type="Proteomes" id="UP000019270"/>
    </source>
</evidence>
<gene>
    <name evidence="1" type="ORF">PBF_23493</name>
</gene>
<dbReference type="RefSeq" id="WP_035333239.1">
    <property type="nucleotide sequence ID" value="NZ_APVL01000036.1"/>
</dbReference>
<dbReference type="eggNOG" id="ENOG5033A0C">
    <property type="taxonomic scope" value="Bacteria"/>
</dbReference>
<accession>W7L0L3</accession>
<dbReference type="EMBL" id="APVL01000036">
    <property type="protein sequence ID" value="EWG08562.1"/>
    <property type="molecule type" value="Genomic_DNA"/>
</dbReference>
<proteinExistence type="predicted"/>
<dbReference type="AlphaFoldDB" id="W7L0L3"/>
<reference evidence="1 2" key="2">
    <citation type="journal article" date="2016" name="Sci. Rep.">
        <title>A novel serine protease, Sep1, from Bacillus firmus DS-1 has nematicidal activity and degrades multiple intestinal-associated nematode proteins.</title>
        <authorList>
            <person name="Geng C."/>
            <person name="Nie X."/>
            <person name="Tang Z."/>
            <person name="Zhang Y."/>
            <person name="Lin J."/>
            <person name="Sun M."/>
            <person name="Peng D."/>
        </authorList>
    </citation>
    <scope>NUCLEOTIDE SEQUENCE [LARGE SCALE GENOMIC DNA]</scope>
    <source>
        <strain evidence="1 2">DS1</strain>
    </source>
</reference>